<evidence type="ECO:0000313" key="3">
    <source>
        <dbReference type="EMBL" id="KNC51083.1"/>
    </source>
</evidence>
<evidence type="ECO:0000256" key="2">
    <source>
        <dbReference type="SAM" id="MobiDB-lite"/>
    </source>
</evidence>
<feature type="region of interest" description="Disordered" evidence="2">
    <location>
        <begin position="715"/>
        <end position="747"/>
    </location>
</feature>
<proteinExistence type="predicted"/>
<feature type="coiled-coil region" evidence="1">
    <location>
        <begin position="562"/>
        <end position="589"/>
    </location>
</feature>
<feature type="coiled-coil region" evidence="1">
    <location>
        <begin position="619"/>
        <end position="658"/>
    </location>
</feature>
<protein>
    <submittedName>
        <fullName evidence="3">Uncharacterized protein</fullName>
    </submittedName>
</protein>
<name>A0A0L0DIE6_THETB</name>
<keyword evidence="1" id="KW-0175">Coiled coil</keyword>
<dbReference type="GeneID" id="25566089"/>
<dbReference type="EMBL" id="GL349464">
    <property type="protein sequence ID" value="KNC51083.1"/>
    <property type="molecule type" value="Genomic_DNA"/>
</dbReference>
<keyword evidence="4" id="KW-1185">Reference proteome</keyword>
<feature type="coiled-coil region" evidence="1">
    <location>
        <begin position="159"/>
        <end position="189"/>
    </location>
</feature>
<feature type="region of interest" description="Disordered" evidence="2">
    <location>
        <begin position="854"/>
        <end position="876"/>
    </location>
</feature>
<dbReference type="AlphaFoldDB" id="A0A0L0DIE6"/>
<evidence type="ECO:0000256" key="1">
    <source>
        <dbReference type="SAM" id="Coils"/>
    </source>
</evidence>
<organism evidence="3 4">
    <name type="scientific">Thecamonas trahens ATCC 50062</name>
    <dbReference type="NCBI Taxonomy" id="461836"/>
    <lineage>
        <taxon>Eukaryota</taxon>
        <taxon>Apusozoa</taxon>
        <taxon>Apusomonadida</taxon>
        <taxon>Apusomonadidae</taxon>
        <taxon>Thecamonas</taxon>
    </lineage>
</organism>
<reference evidence="3 4" key="1">
    <citation type="submission" date="2010-05" db="EMBL/GenBank/DDBJ databases">
        <title>The Genome Sequence of Thecamonas trahens ATCC 50062.</title>
        <authorList>
            <consortium name="The Broad Institute Genome Sequencing Platform"/>
            <person name="Russ C."/>
            <person name="Cuomo C."/>
            <person name="Shea T."/>
            <person name="Young S.K."/>
            <person name="Zeng Q."/>
            <person name="Koehrsen M."/>
            <person name="Haas B."/>
            <person name="Borodovsky M."/>
            <person name="Guigo R."/>
            <person name="Alvarado L."/>
            <person name="Berlin A."/>
            <person name="Bochicchio J."/>
            <person name="Borenstein D."/>
            <person name="Chapman S."/>
            <person name="Chen Z."/>
            <person name="Freedman E."/>
            <person name="Gellesch M."/>
            <person name="Goldberg J."/>
            <person name="Griggs A."/>
            <person name="Gujja S."/>
            <person name="Heilman E."/>
            <person name="Heiman D."/>
            <person name="Hepburn T."/>
            <person name="Howarth C."/>
            <person name="Jen D."/>
            <person name="Larson L."/>
            <person name="Mehta T."/>
            <person name="Park D."/>
            <person name="Pearson M."/>
            <person name="Roberts A."/>
            <person name="Saif S."/>
            <person name="Shenoy N."/>
            <person name="Sisk P."/>
            <person name="Stolte C."/>
            <person name="Sykes S."/>
            <person name="Thomson T."/>
            <person name="Walk T."/>
            <person name="White J."/>
            <person name="Yandava C."/>
            <person name="Burger G."/>
            <person name="Gray M.W."/>
            <person name="Holland P.W.H."/>
            <person name="King N."/>
            <person name="Lang F.B.F."/>
            <person name="Roger A.J."/>
            <person name="Ruiz-Trillo I."/>
            <person name="Lander E."/>
            <person name="Nusbaum C."/>
        </authorList>
    </citation>
    <scope>NUCLEOTIDE SEQUENCE [LARGE SCALE GENOMIC DNA]</scope>
    <source>
        <strain evidence="3 4">ATCC 50062</strain>
    </source>
</reference>
<feature type="region of interest" description="Disordered" evidence="2">
    <location>
        <begin position="802"/>
        <end position="821"/>
    </location>
</feature>
<dbReference type="Proteomes" id="UP000054408">
    <property type="component" value="Unassembled WGS sequence"/>
</dbReference>
<gene>
    <name evidence="3" type="ORF">AMSG_07072</name>
</gene>
<accession>A0A0L0DIE6</accession>
<dbReference type="RefSeq" id="XP_013756539.1">
    <property type="nucleotide sequence ID" value="XM_013901085.1"/>
</dbReference>
<sequence>MIDCYKAMQVNITGNDRDVIGCYEAIGNNRDMIGCYEAVDNKRNIIDCALRGLPLQALIIRSTGRLVSHTALMSHLLKNEDEAAPSGDSFVVYLIDPTFWARPVPRIEETIAPLLSRTEELRTAAETVVLWDDGECDEECDDDRGIALDVLGMHASRMLENLRAALRTSKAALEQADEATQRLDRIRAAVDAHSAYTARRARAMAQALTLLEQSQSAFARLADHVMPLVADGSVPDDSMLAYAHGADAAQTKAWRAELVSSSREIVAQAAMVATEGEQWLARARDVGPAERPAPGHASHTTSLDNMIEVVEGANMVYNDIHALPTTDREAAAAAADKLRILHSASLGLHKEMVAMGLQLSGKAAELSSAMVAACATVAKVAQLMASGRSIADSAGQLCAALDHKTAELSKFAVLWKVPALAYRTISGIAVGSEALLPLVADPLAPGPAAAPSDVTMTLSWLDGQMCASLATSQVTDSIIHCAAAADSLSSTSDGDFADTDVAAPDFGLNSTYAVVESPEHDMAALAAHHNTDLIQLEASFANHVACLQVLVDGDDETATKCVEIASARARSAELRARRAEAAAAAAAEASAKAIAKANKIAKSASRKLSQRQHVSPTSAAELELRAVKAERRAMEVQLAAARSREEQLVQQVAALRNQVMQALMIDSISAPVRPLTATSAALDRHASDARARHAARAGLTPDALALAARTRGNELLSSSLQQTSRRRSCRSPSPLARRAASHRNRDVDAAVNRWRARYPPAPPPAAPALAAARSTALSPSAGWAASSRVWGANRAPRGYAFRYRPPVRHPPPRTAAAARQRSRSLSPIARWGEAFRLAAADFTHLRPHLTNDALREPLHVPPPPDPTGNGYAATSSLLPIASPTPSLTATLGSYDYRYGTHSAFASSLSALAAPVDGSPLPESASVRASDPARVLNHSLECARSPSRSSIYNPYWPQP</sequence>
<evidence type="ECO:0000313" key="4">
    <source>
        <dbReference type="Proteomes" id="UP000054408"/>
    </source>
</evidence>